<reference evidence="1" key="1">
    <citation type="submission" date="2021-05" db="EMBL/GenBank/DDBJ databases">
        <authorList>
            <person name="Scholz U."/>
            <person name="Mascher M."/>
            <person name="Fiebig A."/>
        </authorList>
    </citation>
    <scope>NUCLEOTIDE SEQUENCE [LARGE SCALE GENOMIC DNA]</scope>
</reference>
<evidence type="ECO:0000313" key="2">
    <source>
        <dbReference type="Proteomes" id="UP001732700"/>
    </source>
</evidence>
<evidence type="ECO:0000313" key="1">
    <source>
        <dbReference type="EnsemblPlants" id="AVESA.00010b.r2.7CG0713190.1.CDS"/>
    </source>
</evidence>
<proteinExistence type="predicted"/>
<dbReference type="EnsemblPlants" id="AVESA.00010b.r2.7CG0713190.1">
    <property type="protein sequence ID" value="AVESA.00010b.r2.7CG0713190.1.CDS"/>
    <property type="gene ID" value="AVESA.00010b.r2.7CG0713190"/>
</dbReference>
<accession>A0ACD6ABL3</accession>
<keyword evidence="2" id="KW-1185">Reference proteome</keyword>
<dbReference type="Proteomes" id="UP001732700">
    <property type="component" value="Chromosome 7C"/>
</dbReference>
<sequence>MEGETASPSSSDESLMENRPSHSRSNCKAPSRNARRKKMKRQRWAEAKKEMGEAPSRNGRRRKREIWAKAKKEFREMKKDKLLEKIKKLEDCVWLLEKDGEDMAEIKKVRSLLKSTQKQYEENEELLAQAGSSASQQLLNSDRLEKMPVETMAAPVEKVEADEQNMGSGEAEGGSLEGCKAVPEQSELAEEANRLKSEIETVRQDHDYQLAQAQSLMADVAKQKEVARMYGVELEDAMRRVAALEDESLLQNETIRTLQVQLASTNEKLTVRSPTRD</sequence>
<protein>
    <submittedName>
        <fullName evidence="1">Uncharacterized protein</fullName>
    </submittedName>
</protein>
<organism evidence="1 2">
    <name type="scientific">Avena sativa</name>
    <name type="common">Oat</name>
    <dbReference type="NCBI Taxonomy" id="4498"/>
    <lineage>
        <taxon>Eukaryota</taxon>
        <taxon>Viridiplantae</taxon>
        <taxon>Streptophyta</taxon>
        <taxon>Embryophyta</taxon>
        <taxon>Tracheophyta</taxon>
        <taxon>Spermatophyta</taxon>
        <taxon>Magnoliopsida</taxon>
        <taxon>Liliopsida</taxon>
        <taxon>Poales</taxon>
        <taxon>Poaceae</taxon>
        <taxon>BOP clade</taxon>
        <taxon>Pooideae</taxon>
        <taxon>Poodae</taxon>
        <taxon>Poeae</taxon>
        <taxon>Poeae Chloroplast Group 1 (Aveneae type)</taxon>
        <taxon>Aveninae</taxon>
        <taxon>Avena</taxon>
    </lineage>
</organism>
<name>A0ACD6ABL3_AVESA</name>
<reference evidence="1" key="2">
    <citation type="submission" date="2025-09" db="UniProtKB">
        <authorList>
            <consortium name="EnsemblPlants"/>
        </authorList>
    </citation>
    <scope>IDENTIFICATION</scope>
</reference>